<dbReference type="InterPro" id="IPR041698">
    <property type="entry name" value="Methyltransf_25"/>
</dbReference>
<dbReference type="Proteomes" id="UP000034090">
    <property type="component" value="Unassembled WGS sequence"/>
</dbReference>
<dbReference type="Pfam" id="PF13649">
    <property type="entry name" value="Methyltransf_25"/>
    <property type="match status" value="1"/>
</dbReference>
<dbReference type="CDD" id="cd02440">
    <property type="entry name" value="AdoMet_MTases"/>
    <property type="match status" value="1"/>
</dbReference>
<keyword evidence="2" id="KW-0489">Methyltransferase</keyword>
<dbReference type="AlphaFoldDB" id="A0A0G1DGT9"/>
<dbReference type="GO" id="GO:0008168">
    <property type="term" value="F:methyltransferase activity"/>
    <property type="evidence" value="ECO:0007669"/>
    <property type="project" value="UniProtKB-KW"/>
</dbReference>
<evidence type="ECO:0000313" key="3">
    <source>
        <dbReference type="Proteomes" id="UP000034090"/>
    </source>
</evidence>
<dbReference type="STRING" id="1618578.UV74_C0013G0031"/>
<dbReference type="EMBL" id="LCFQ01000013">
    <property type="protein sequence ID" value="KKS96909.1"/>
    <property type="molecule type" value="Genomic_DNA"/>
</dbReference>
<dbReference type="GO" id="GO:0032259">
    <property type="term" value="P:methylation"/>
    <property type="evidence" value="ECO:0007669"/>
    <property type="project" value="UniProtKB-KW"/>
</dbReference>
<feature type="domain" description="Methyltransferase" evidence="1">
    <location>
        <begin position="50"/>
        <end position="119"/>
    </location>
</feature>
<keyword evidence="2" id="KW-0808">Transferase</keyword>
<organism evidence="2 3">
    <name type="scientific">Candidatus Woesebacteria bacterium GW2011_GWB1_43_14</name>
    <dbReference type="NCBI Taxonomy" id="1618578"/>
    <lineage>
        <taxon>Bacteria</taxon>
        <taxon>Candidatus Woeseibacteriota</taxon>
    </lineage>
</organism>
<dbReference type="PANTHER" id="PTHR43464">
    <property type="entry name" value="METHYLTRANSFERASE"/>
    <property type="match status" value="1"/>
</dbReference>
<name>A0A0G1DGT9_9BACT</name>
<dbReference type="Gene3D" id="3.40.50.150">
    <property type="entry name" value="Vaccinia Virus protein VP39"/>
    <property type="match status" value="1"/>
</dbReference>
<dbReference type="SUPFAM" id="SSF53335">
    <property type="entry name" value="S-adenosyl-L-methionine-dependent methyltransferases"/>
    <property type="match status" value="1"/>
</dbReference>
<proteinExistence type="predicted"/>
<gene>
    <name evidence="2" type="ORF">UV74_C0013G0031</name>
</gene>
<accession>A0A0G1DGT9</accession>
<evidence type="ECO:0000259" key="1">
    <source>
        <dbReference type="Pfam" id="PF13649"/>
    </source>
</evidence>
<comment type="caution">
    <text evidence="2">The sequence shown here is derived from an EMBL/GenBank/DDBJ whole genome shotgun (WGS) entry which is preliminary data.</text>
</comment>
<dbReference type="InterPro" id="IPR029063">
    <property type="entry name" value="SAM-dependent_MTases_sf"/>
</dbReference>
<protein>
    <submittedName>
        <fullName evidence="2">Methyltransferase family protein</fullName>
    </submittedName>
</protein>
<reference evidence="2 3" key="1">
    <citation type="journal article" date="2015" name="Nature">
        <title>rRNA introns, odd ribosomes, and small enigmatic genomes across a large radiation of phyla.</title>
        <authorList>
            <person name="Brown C.T."/>
            <person name="Hug L.A."/>
            <person name="Thomas B.C."/>
            <person name="Sharon I."/>
            <person name="Castelle C.J."/>
            <person name="Singh A."/>
            <person name="Wilkins M.J."/>
            <person name="Williams K.H."/>
            <person name="Banfield J.F."/>
        </authorList>
    </citation>
    <scope>NUCLEOTIDE SEQUENCE [LARGE SCALE GENOMIC DNA]</scope>
</reference>
<evidence type="ECO:0000313" key="2">
    <source>
        <dbReference type="EMBL" id="KKS96909.1"/>
    </source>
</evidence>
<sequence length="210" mass="24245">MDSQKVKKIYQKKFEKHGVDPKSLFWARKGAAHQRFRQIWAEVDFNGKSVLDVGCGFGEMAKFLDKRYKIKSYTGVDIVPEFIAEAKKNFPHHKFIACDYFSKPLSEKFDVVMASGTLNSNIEDGMSANGAGNMDFRKKAIKAMFEHANIVCSFNMLGGHPQPENRDDNHVWYADSLEILEYCMSLTRRVILRHHYNPKDFTIFMYPVKS</sequence>
<dbReference type="PANTHER" id="PTHR43464:SF90">
    <property type="entry name" value="METHYLTRANSFERASE TYPE 11"/>
    <property type="match status" value="1"/>
</dbReference>